<reference evidence="3 4" key="1">
    <citation type="journal article" date="2013" name="Genome Announc.">
        <title>Draft genome sequence of Serratia sp. strain ATCC 39006, a model bacterium for analysis of the biosynthesis and regulation of prodigiosin, a carbapenem, and gas vesicles.</title>
        <authorList>
            <person name="Fineran P.C."/>
            <person name="Iglesias Cans M.C."/>
            <person name="Ramsay J.P."/>
            <person name="Wilf N.M."/>
            <person name="Cossyleon D."/>
            <person name="McNeil M.B."/>
            <person name="Williamson N.R."/>
            <person name="Monson R.E."/>
            <person name="Becher S.A."/>
            <person name="Stanton J.A."/>
            <person name="Brugger K."/>
            <person name="Brown S.D."/>
            <person name="Salmond G.P."/>
        </authorList>
    </citation>
    <scope>NUCLEOTIDE SEQUENCE [LARGE SCALE GENOMIC DNA]</scope>
    <source>
        <strain evidence="3">ATCC 39006</strain>
        <strain evidence="4">ATCC 39006 / SC 11482</strain>
    </source>
</reference>
<dbReference type="EMBL" id="CP025085">
    <property type="protein sequence ID" value="AUH00734.1"/>
    <property type="molecule type" value="Genomic_DNA"/>
</dbReference>
<feature type="transmembrane region" description="Helical" evidence="1">
    <location>
        <begin position="44"/>
        <end position="62"/>
    </location>
</feature>
<keyword evidence="1" id="KW-1133">Transmembrane helix</keyword>
<evidence type="ECO:0008006" key="6">
    <source>
        <dbReference type="Google" id="ProtNLM"/>
    </source>
</evidence>
<dbReference type="Proteomes" id="UP000233778">
    <property type="component" value="Chromosome"/>
</dbReference>
<keyword evidence="1" id="KW-0812">Transmembrane</keyword>
<dbReference type="AlphaFoldDB" id="A0A2I5TKG4"/>
<proteinExistence type="predicted"/>
<dbReference type="Proteomes" id="UP000017700">
    <property type="component" value="Chromosome"/>
</dbReference>
<gene>
    <name evidence="2" type="ORF">CWC46_13535</name>
    <name evidence="3" type="ORF">Ser39006_013540</name>
</gene>
<protein>
    <recommendedName>
        <fullName evidence="6">AzlD domain-containing protein</fullName>
    </recommendedName>
</protein>
<dbReference type="KEGG" id="serq:CWC46_13535"/>
<dbReference type="OrthoDB" id="7013728at2"/>
<organism evidence="3 4">
    <name type="scientific">Serratia sp. (strain ATCC 39006)</name>
    <name type="common">Prodigiosinella confusarubida</name>
    <dbReference type="NCBI Taxonomy" id="104623"/>
    <lineage>
        <taxon>Bacteria</taxon>
        <taxon>Pseudomonadati</taxon>
        <taxon>Pseudomonadota</taxon>
        <taxon>Gammaproteobacteria</taxon>
        <taxon>Enterobacterales</taxon>
        <taxon>Pectobacteriaceae</taxon>
        <taxon>Prodigiosinella</taxon>
    </lineage>
</organism>
<feature type="transmembrane region" description="Helical" evidence="1">
    <location>
        <begin position="74"/>
        <end position="106"/>
    </location>
</feature>
<dbReference type="KEGG" id="sera:Ser39006_013540"/>
<evidence type="ECO:0000313" key="4">
    <source>
        <dbReference type="Proteomes" id="UP000017700"/>
    </source>
</evidence>
<reference evidence="2 5" key="3">
    <citation type="submission" date="2017-11" db="EMBL/GenBank/DDBJ databases">
        <title>Complete genome sequence of Serratia sp. ATCC 39006 LacA.</title>
        <authorList>
            <person name="Hampton H.G."/>
            <person name="Jackson S.A."/>
            <person name="Jauregui R."/>
            <person name="Poulter G.T.M."/>
            <person name="Salmond G.P.C."/>
            <person name="Fineran P.C."/>
        </authorList>
    </citation>
    <scope>NUCLEOTIDE SEQUENCE [LARGE SCALE GENOMIC DNA]</scope>
    <source>
        <strain evidence="2 5">ATCC 39006</strain>
    </source>
</reference>
<dbReference type="InterPro" id="IPR008407">
    <property type="entry name" value="Brnchd-chn_aa_trnsp_AzlD"/>
</dbReference>
<evidence type="ECO:0000313" key="5">
    <source>
        <dbReference type="Proteomes" id="UP000233778"/>
    </source>
</evidence>
<dbReference type="RefSeq" id="WP_021016032.1">
    <property type="nucleotide sequence ID" value="NZ_CP025084.1"/>
</dbReference>
<dbReference type="STRING" id="104623.Ser39006_02769"/>
<keyword evidence="1" id="KW-0472">Membrane</keyword>
<dbReference type="Pfam" id="PF05437">
    <property type="entry name" value="AzlD"/>
    <property type="match status" value="1"/>
</dbReference>
<sequence>MTDKHYFWVFIITCALVSGLCRLLPLMIDVERLPHPIQKIIARLAKYISVVLLATILAGAVHQLGDRKGFDFHWLIPIVLAWMMSAATSLKSWHVFLLSLGCWGILTWMF</sequence>
<feature type="transmembrane region" description="Helical" evidence="1">
    <location>
        <begin position="6"/>
        <end position="24"/>
    </location>
</feature>
<dbReference type="EMBL" id="CP025084">
    <property type="protein sequence ID" value="AUH05055.1"/>
    <property type="molecule type" value="Genomic_DNA"/>
</dbReference>
<reference evidence="3" key="2">
    <citation type="submission" date="2013-09" db="EMBL/GenBank/DDBJ databases">
        <authorList>
            <person name="Wang G."/>
            <person name="Yang Y."/>
            <person name="Su Y."/>
        </authorList>
    </citation>
    <scope>NUCLEOTIDE SEQUENCE</scope>
    <source>
        <strain evidence="3">ATCC 39006</strain>
    </source>
</reference>
<keyword evidence="4" id="KW-1185">Reference proteome</keyword>
<evidence type="ECO:0000313" key="2">
    <source>
        <dbReference type="EMBL" id="AUH00734.1"/>
    </source>
</evidence>
<evidence type="ECO:0000256" key="1">
    <source>
        <dbReference type="SAM" id="Phobius"/>
    </source>
</evidence>
<accession>A0A2I5TKG4</accession>
<name>A0A2I5TKG4_SERS3</name>
<reference evidence="3" key="4">
    <citation type="submission" date="2017-11" db="EMBL/GenBank/DDBJ databases">
        <title>Complete genome sequence of Serratia sp. ATCC 39006.</title>
        <authorList>
            <person name="Hampton H.G."/>
            <person name="Jackson S.A."/>
            <person name="Jauregui R."/>
            <person name="Poulter G.T.M."/>
            <person name="Salmond G.P.C."/>
            <person name="Fineran P.C."/>
        </authorList>
    </citation>
    <scope>NUCLEOTIDE SEQUENCE</scope>
    <source>
        <strain evidence="3">ATCC 39006</strain>
    </source>
</reference>
<evidence type="ECO:0000313" key="3">
    <source>
        <dbReference type="EMBL" id="AUH05055.1"/>
    </source>
</evidence>